<gene>
    <name evidence="2" type="primary">orf114b</name>
</gene>
<protein>
    <submittedName>
        <fullName evidence="2">Uncharacterized protein</fullName>
    </submittedName>
</protein>
<evidence type="ECO:0000256" key="1">
    <source>
        <dbReference type="SAM" id="Phobius"/>
    </source>
</evidence>
<feature type="transmembrane region" description="Helical" evidence="1">
    <location>
        <begin position="82"/>
        <end position="101"/>
    </location>
</feature>
<dbReference type="EMBL" id="MT383645">
    <property type="protein sequence ID" value="QWM93670.1"/>
    <property type="molecule type" value="Genomic_DNA"/>
</dbReference>
<keyword evidence="1" id="KW-0472">Membrane</keyword>
<sequence>MKPGSPTIVVKKLTKEIVTEAIEAYAKDEGYWLKLCQFGDHLDISVLNKLDATFREECSLFYLEGFDYYLQKYVKISPENRVLLELMLFFTFLSSIAYCLLKPGLFDFFYNLIS</sequence>
<dbReference type="AlphaFoldDB" id="A0A8F1B8E4"/>
<reference evidence="2" key="1">
    <citation type="journal article" date="2021" name="Ecol Indic">
        <title>Morphological and molecular identification reveals that waters from an isolated oasis in Tamanrasset (extreme South of Algerian Sahara) are colonized by opportunistic and pollution-tolerant diatom species.</title>
        <authorList>
            <person name="Gastineau R."/>
            <person name="Hamedi C."/>
            <person name="Baba Hamed M.B."/>
            <person name="Abi-Ayad S.-M.E.-A."/>
            <person name="Bak M."/>
            <person name="Lemieux C."/>
            <person name="Turmel M."/>
            <person name="Dobosz S."/>
            <person name="Wrobel R.J."/>
            <person name="Kierzek A."/>
            <person name="Lange-Bertalot H."/>
            <person name="Witkowski A."/>
        </authorList>
    </citation>
    <scope>NUCLEOTIDE SEQUENCE</scope>
    <source>
        <strain evidence="2">SZCZR1826</strain>
    </source>
</reference>
<name>A0A8F1B8E4_9STRA</name>
<organism evidence="2">
    <name type="scientific">Navicula veneta</name>
    <dbReference type="NCBI Taxonomy" id="138539"/>
    <lineage>
        <taxon>Eukaryota</taxon>
        <taxon>Sar</taxon>
        <taxon>Stramenopiles</taxon>
        <taxon>Ochrophyta</taxon>
        <taxon>Bacillariophyta</taxon>
        <taxon>Bacillariophyceae</taxon>
        <taxon>Bacillariophycidae</taxon>
        <taxon>Naviculales</taxon>
        <taxon>Naviculaceae</taxon>
        <taxon>Navicula</taxon>
    </lineage>
</organism>
<dbReference type="RefSeq" id="YP_010134180.1">
    <property type="nucleotide sequence ID" value="NC_056794.1"/>
</dbReference>
<keyword evidence="1" id="KW-0812">Transmembrane</keyword>
<keyword evidence="1" id="KW-1133">Transmembrane helix</keyword>
<geneLocation type="chloroplast" evidence="2"/>
<keyword evidence="2" id="KW-0150">Chloroplast</keyword>
<dbReference type="GeneID" id="67123933"/>
<accession>A0A8F1B8E4</accession>
<evidence type="ECO:0000313" key="2">
    <source>
        <dbReference type="EMBL" id="QWM93670.1"/>
    </source>
</evidence>
<proteinExistence type="predicted"/>
<keyword evidence="2" id="KW-0934">Plastid</keyword>